<protein>
    <submittedName>
        <fullName evidence="1">Transcriptional regulator, CarD family</fullName>
    </submittedName>
</protein>
<sequence>LHKTEREESGKRLHQSDEAFLKEAEALIYEEFAVVLGIEPVKVLDYIMDEISKL</sequence>
<dbReference type="Gene3D" id="1.20.58.1290">
    <property type="entry name" value="CarD-like, C-terminal domain"/>
    <property type="match status" value="1"/>
</dbReference>
<gene>
    <name evidence="1" type="ORF">LEA_18580</name>
</gene>
<dbReference type="AlphaFoldDB" id="K1RUL8"/>
<accession>K1RUL8</accession>
<proteinExistence type="predicted"/>
<feature type="non-terminal residue" evidence="1">
    <location>
        <position position="1"/>
    </location>
</feature>
<name>K1RUL8_9ZZZZ</name>
<dbReference type="EMBL" id="AJWY01012749">
    <property type="protein sequence ID" value="EKC49063.1"/>
    <property type="molecule type" value="Genomic_DNA"/>
</dbReference>
<organism evidence="1">
    <name type="scientific">human gut metagenome</name>
    <dbReference type="NCBI Taxonomy" id="408170"/>
    <lineage>
        <taxon>unclassified sequences</taxon>
        <taxon>metagenomes</taxon>
        <taxon>organismal metagenomes</taxon>
    </lineage>
</organism>
<evidence type="ECO:0000313" key="1">
    <source>
        <dbReference type="EMBL" id="EKC49063.1"/>
    </source>
</evidence>
<comment type="caution">
    <text evidence="1">The sequence shown here is derived from an EMBL/GenBank/DDBJ whole genome shotgun (WGS) entry which is preliminary data.</text>
</comment>
<dbReference type="InterPro" id="IPR042215">
    <property type="entry name" value="CarD-like_C"/>
</dbReference>
<reference evidence="1" key="1">
    <citation type="journal article" date="2013" name="Environ. Microbiol.">
        <title>Microbiota from the distal guts of lean and obese adolescents exhibit partial functional redundancy besides clear differences in community structure.</title>
        <authorList>
            <person name="Ferrer M."/>
            <person name="Ruiz A."/>
            <person name="Lanza F."/>
            <person name="Haange S.B."/>
            <person name="Oberbach A."/>
            <person name="Till H."/>
            <person name="Bargiela R."/>
            <person name="Campoy C."/>
            <person name="Segura M.T."/>
            <person name="Richter M."/>
            <person name="von Bergen M."/>
            <person name="Seifert J."/>
            <person name="Suarez A."/>
        </authorList>
    </citation>
    <scope>NUCLEOTIDE SEQUENCE</scope>
</reference>